<accession>A0A1H9XES6</accession>
<reference evidence="1 2" key="1">
    <citation type="submission" date="2016-10" db="EMBL/GenBank/DDBJ databases">
        <authorList>
            <person name="de Groot N.N."/>
        </authorList>
    </citation>
    <scope>NUCLEOTIDE SEQUENCE [LARGE SCALE GENOMIC DNA]</scope>
    <source>
        <strain evidence="1 2">AR40</strain>
    </source>
</reference>
<sequence>MKKILVMDEKNYLPDMKEILREAVRGII</sequence>
<dbReference type="Proteomes" id="UP000182584">
    <property type="component" value="Unassembled WGS sequence"/>
</dbReference>
<proteinExistence type="predicted"/>
<evidence type="ECO:0000313" key="1">
    <source>
        <dbReference type="EMBL" id="SES44549.1"/>
    </source>
</evidence>
<protein>
    <submittedName>
        <fullName evidence="1">Uncharacterized protein</fullName>
    </submittedName>
</protein>
<dbReference type="EMBL" id="FOGJ01000068">
    <property type="protein sequence ID" value="SES44549.1"/>
    <property type="molecule type" value="Genomic_DNA"/>
</dbReference>
<name>A0A1H9XES6_BUTFI</name>
<dbReference type="AlphaFoldDB" id="A0A1H9XES6"/>
<gene>
    <name evidence="1" type="ORF">SAMN04487884_1681</name>
</gene>
<organism evidence="1 2">
    <name type="scientific">Butyrivibrio fibrisolvens</name>
    <dbReference type="NCBI Taxonomy" id="831"/>
    <lineage>
        <taxon>Bacteria</taxon>
        <taxon>Bacillati</taxon>
        <taxon>Bacillota</taxon>
        <taxon>Clostridia</taxon>
        <taxon>Lachnospirales</taxon>
        <taxon>Lachnospiraceae</taxon>
        <taxon>Butyrivibrio</taxon>
    </lineage>
</organism>
<evidence type="ECO:0000313" key="2">
    <source>
        <dbReference type="Proteomes" id="UP000182584"/>
    </source>
</evidence>
<feature type="non-terminal residue" evidence="1">
    <location>
        <position position="28"/>
    </location>
</feature>